<reference evidence="2" key="1">
    <citation type="journal article" date="2023" name="Nat. Plants">
        <title>Single-cell RNA sequencing provides a high-resolution roadmap for understanding the multicellular compartmentation of specialized metabolism.</title>
        <authorList>
            <person name="Sun S."/>
            <person name="Shen X."/>
            <person name="Li Y."/>
            <person name="Li Y."/>
            <person name="Wang S."/>
            <person name="Li R."/>
            <person name="Zhang H."/>
            <person name="Shen G."/>
            <person name="Guo B."/>
            <person name="Wei J."/>
            <person name="Xu J."/>
            <person name="St-Pierre B."/>
            <person name="Chen S."/>
            <person name="Sun C."/>
        </authorList>
    </citation>
    <scope>NUCLEOTIDE SEQUENCE [LARGE SCALE GENOMIC DNA]</scope>
</reference>
<dbReference type="Proteomes" id="UP001060085">
    <property type="component" value="Linkage Group LG01"/>
</dbReference>
<accession>A0ACC0CCD7</accession>
<organism evidence="1 2">
    <name type="scientific">Catharanthus roseus</name>
    <name type="common">Madagascar periwinkle</name>
    <name type="synonym">Vinca rosea</name>
    <dbReference type="NCBI Taxonomy" id="4058"/>
    <lineage>
        <taxon>Eukaryota</taxon>
        <taxon>Viridiplantae</taxon>
        <taxon>Streptophyta</taxon>
        <taxon>Embryophyta</taxon>
        <taxon>Tracheophyta</taxon>
        <taxon>Spermatophyta</taxon>
        <taxon>Magnoliopsida</taxon>
        <taxon>eudicotyledons</taxon>
        <taxon>Gunneridae</taxon>
        <taxon>Pentapetalae</taxon>
        <taxon>asterids</taxon>
        <taxon>lamiids</taxon>
        <taxon>Gentianales</taxon>
        <taxon>Apocynaceae</taxon>
        <taxon>Rauvolfioideae</taxon>
        <taxon>Vinceae</taxon>
        <taxon>Catharanthinae</taxon>
        <taxon>Catharanthus</taxon>
    </lineage>
</organism>
<name>A0ACC0CCD7_CATRO</name>
<gene>
    <name evidence="1" type="ORF">M9H77_03783</name>
</gene>
<evidence type="ECO:0000313" key="1">
    <source>
        <dbReference type="EMBL" id="KAI5682555.1"/>
    </source>
</evidence>
<protein>
    <submittedName>
        <fullName evidence="1">Uncharacterized protein</fullName>
    </submittedName>
</protein>
<dbReference type="EMBL" id="CM044701">
    <property type="protein sequence ID" value="KAI5682555.1"/>
    <property type="molecule type" value="Genomic_DNA"/>
</dbReference>
<sequence length="167" mass="19428">MCHHVIFYDFSRTKCGLCREAQYAIVGGCRDDYDGPEAIFQHAIVIWAQCSLTLTRSLNVKLLRLRAHWRDGHAPLEYWLDTPNSLYVIANTFNLCVVLIARFGSTTVLLLYSYLDRTAVTNTRWIPIALLHVQWKYHRSDRVSGWAEAYSDRIADWNTRYARAYPP</sequence>
<keyword evidence="2" id="KW-1185">Reference proteome</keyword>
<evidence type="ECO:0000313" key="2">
    <source>
        <dbReference type="Proteomes" id="UP001060085"/>
    </source>
</evidence>
<proteinExistence type="predicted"/>
<comment type="caution">
    <text evidence="1">The sequence shown here is derived from an EMBL/GenBank/DDBJ whole genome shotgun (WGS) entry which is preliminary data.</text>
</comment>